<dbReference type="InterPro" id="IPR005624">
    <property type="entry name" value="PduO/GlcC-like"/>
</dbReference>
<name>A0AAD8XZI7_9STRA</name>
<dbReference type="Proteomes" id="UP001224775">
    <property type="component" value="Unassembled WGS sequence"/>
</dbReference>
<evidence type="ECO:0000313" key="2">
    <source>
        <dbReference type="EMBL" id="KAK1736315.1"/>
    </source>
</evidence>
<dbReference type="InterPro" id="IPR038084">
    <property type="entry name" value="PduO/GlcC-like_sf"/>
</dbReference>
<accession>A0AAD8XZI7</accession>
<comment type="caution">
    <text evidence="2">The sequence shown here is derived from an EMBL/GenBank/DDBJ whole genome shotgun (WGS) entry which is preliminary data.</text>
</comment>
<dbReference type="SUPFAM" id="SSF143744">
    <property type="entry name" value="GlcG-like"/>
    <property type="match status" value="1"/>
</dbReference>
<dbReference type="AlphaFoldDB" id="A0AAD8XZI7"/>
<evidence type="ECO:0000256" key="1">
    <source>
        <dbReference type="SAM" id="SignalP"/>
    </source>
</evidence>
<dbReference type="PANTHER" id="PTHR34309:SF10">
    <property type="entry name" value="SLR1406 PROTEIN"/>
    <property type="match status" value="1"/>
</dbReference>
<dbReference type="Pfam" id="PF03928">
    <property type="entry name" value="HbpS-like"/>
    <property type="match status" value="1"/>
</dbReference>
<dbReference type="InterPro" id="IPR052517">
    <property type="entry name" value="GlcG_carb_metab_protein"/>
</dbReference>
<dbReference type="EMBL" id="JATAAI010000029">
    <property type="protein sequence ID" value="KAK1736315.1"/>
    <property type="molecule type" value="Genomic_DNA"/>
</dbReference>
<gene>
    <name evidence="2" type="ORF">QTG54_012915</name>
</gene>
<feature type="chain" id="PRO_5042149623" evidence="1">
    <location>
        <begin position="18"/>
        <end position="246"/>
    </location>
</feature>
<feature type="signal peptide" evidence="1">
    <location>
        <begin position="1"/>
        <end position="17"/>
    </location>
</feature>
<reference evidence="2" key="1">
    <citation type="submission" date="2023-06" db="EMBL/GenBank/DDBJ databases">
        <title>Survivors Of The Sea: Transcriptome response of Skeletonema marinoi to long-term dormancy.</title>
        <authorList>
            <person name="Pinder M.I.M."/>
            <person name="Kourtchenko O."/>
            <person name="Robertson E.K."/>
            <person name="Larsson T."/>
            <person name="Maumus F."/>
            <person name="Osuna-Cruz C.M."/>
            <person name="Vancaester E."/>
            <person name="Stenow R."/>
            <person name="Vandepoele K."/>
            <person name="Ploug H."/>
            <person name="Bruchert V."/>
            <person name="Godhe A."/>
            <person name="Topel M."/>
        </authorList>
    </citation>
    <scope>NUCLEOTIDE SEQUENCE</scope>
    <source>
        <strain evidence="2">R05AC</strain>
    </source>
</reference>
<dbReference type="Gene3D" id="3.30.450.150">
    <property type="entry name" value="Haem-degrading domain"/>
    <property type="match status" value="1"/>
</dbReference>
<evidence type="ECO:0000313" key="3">
    <source>
        <dbReference type="Proteomes" id="UP001224775"/>
    </source>
</evidence>
<proteinExistence type="predicted"/>
<dbReference type="PANTHER" id="PTHR34309">
    <property type="entry name" value="SLR1406 PROTEIN"/>
    <property type="match status" value="1"/>
</dbReference>
<keyword evidence="1" id="KW-0732">Signal</keyword>
<organism evidence="2 3">
    <name type="scientific">Skeletonema marinoi</name>
    <dbReference type="NCBI Taxonomy" id="267567"/>
    <lineage>
        <taxon>Eukaryota</taxon>
        <taxon>Sar</taxon>
        <taxon>Stramenopiles</taxon>
        <taxon>Ochrophyta</taxon>
        <taxon>Bacillariophyta</taxon>
        <taxon>Coscinodiscophyceae</taxon>
        <taxon>Thalassiosirophycidae</taxon>
        <taxon>Thalassiosirales</taxon>
        <taxon>Skeletonemataceae</taxon>
        <taxon>Skeletonema</taxon>
        <taxon>Skeletonema marinoi-dohrnii complex</taxon>
    </lineage>
</organism>
<keyword evidence="3" id="KW-1185">Reference proteome</keyword>
<protein>
    <submittedName>
        <fullName evidence="2">Heme-degrading protein</fullName>
    </submittedName>
</protein>
<sequence length="246" mass="26181">MKIIAGTISLLLPATNAFSPQLATAGRSSFRPIFSTALSSSSYLDNLSSVSTSSSFTATDEQATEILDSTFRRTVSSTANTPSSVPVMSKLSLNEADILANGVIDNVKRNEFPPIVVTVVDRQANILVQKRMDDVCHAAFPEFSYAKAFTCVTMGVSSREFRDKYTATNDAAKIGQMNSMMAISKMAAFPGGVLLRNGDNEIIGAIGVSGAAGDEDEYVALNSAWESGLPLETMPKEHSCTTVKSP</sequence>